<dbReference type="HOGENOM" id="CLU_121966_0_0_3"/>
<gene>
    <name evidence="2" type="ordered locus">PCC7424_3355</name>
</gene>
<dbReference type="Proteomes" id="UP000002384">
    <property type="component" value="Chromosome"/>
</dbReference>
<dbReference type="KEGG" id="cyc:PCC7424_3355"/>
<evidence type="ECO:0000313" key="3">
    <source>
        <dbReference type="Proteomes" id="UP000002384"/>
    </source>
</evidence>
<dbReference type="STRING" id="65393.PCC7424_3355"/>
<dbReference type="OrthoDB" id="572666at2"/>
<proteinExistence type="predicted"/>
<keyword evidence="3" id="KW-1185">Reference proteome</keyword>
<dbReference type="EMBL" id="CP001291">
    <property type="protein sequence ID" value="ACK71752.1"/>
    <property type="molecule type" value="Genomic_DNA"/>
</dbReference>
<dbReference type="eggNOG" id="ENOG50330TU">
    <property type="taxonomic scope" value="Bacteria"/>
</dbReference>
<organism evidence="2 3">
    <name type="scientific">Gloeothece citriformis (strain PCC 7424)</name>
    <name type="common">Cyanothece sp. (strain PCC 7424)</name>
    <dbReference type="NCBI Taxonomy" id="65393"/>
    <lineage>
        <taxon>Bacteria</taxon>
        <taxon>Bacillati</taxon>
        <taxon>Cyanobacteriota</taxon>
        <taxon>Cyanophyceae</taxon>
        <taxon>Oscillatoriophycideae</taxon>
        <taxon>Chroococcales</taxon>
        <taxon>Aphanothecaceae</taxon>
        <taxon>Gloeothece</taxon>
        <taxon>Gloeothece citriformis</taxon>
    </lineage>
</organism>
<evidence type="ECO:0000256" key="1">
    <source>
        <dbReference type="SAM" id="Phobius"/>
    </source>
</evidence>
<dbReference type="RefSeq" id="WP_015955347.1">
    <property type="nucleotide sequence ID" value="NC_011729.1"/>
</dbReference>
<feature type="transmembrane region" description="Helical" evidence="1">
    <location>
        <begin position="7"/>
        <end position="27"/>
    </location>
</feature>
<sequence>MLTGPDFLVTFLYYFSCTSLIIILVSWQGMGLSLTTPFPYQLGSLVGLIAGLLGAYYNRSLSTSIPFTHKKTFLQTLNKTLSEMGYQQQGQLEDCIVYQKSQRPFSGKLLVKIEDKSATIIGRSGILNILGQNYKNSTTQEK</sequence>
<keyword evidence="1" id="KW-1133">Transmembrane helix</keyword>
<keyword evidence="1" id="KW-0472">Membrane</keyword>
<dbReference type="AlphaFoldDB" id="B7KE54"/>
<accession>B7KE54</accession>
<protein>
    <submittedName>
        <fullName evidence="2">Uncharacterized protein</fullName>
    </submittedName>
</protein>
<reference evidence="3" key="1">
    <citation type="journal article" date="2011" name="MBio">
        <title>Novel metabolic attributes of the genus Cyanothece, comprising a group of unicellular nitrogen-fixing Cyanobacteria.</title>
        <authorList>
            <person name="Bandyopadhyay A."/>
            <person name="Elvitigala T."/>
            <person name="Welsh E."/>
            <person name="Stockel J."/>
            <person name="Liberton M."/>
            <person name="Min H."/>
            <person name="Sherman L.A."/>
            <person name="Pakrasi H.B."/>
        </authorList>
    </citation>
    <scope>NUCLEOTIDE SEQUENCE [LARGE SCALE GENOMIC DNA]</scope>
    <source>
        <strain evidence="3">PCC 7424</strain>
    </source>
</reference>
<evidence type="ECO:0000313" key="2">
    <source>
        <dbReference type="EMBL" id="ACK71752.1"/>
    </source>
</evidence>
<name>B7KE54_GLOC7</name>
<feature type="transmembrane region" description="Helical" evidence="1">
    <location>
        <begin position="39"/>
        <end position="57"/>
    </location>
</feature>
<keyword evidence="1" id="KW-0812">Transmembrane</keyword>